<dbReference type="PANTHER" id="PTHR10067">
    <property type="entry name" value="PHOSPHATIDYLSERINE DECARBOXYLASE"/>
    <property type="match status" value="1"/>
</dbReference>
<keyword evidence="8" id="KW-0594">Phospholipid biosynthesis</keyword>
<dbReference type="EC" id="4.1.1.65" evidence="3"/>
<keyword evidence="11" id="KW-0670">Pyruvate</keyword>
<evidence type="ECO:0000256" key="10">
    <source>
        <dbReference type="ARBA" id="ARBA00023264"/>
    </source>
</evidence>
<keyword evidence="14" id="KW-1185">Reference proteome</keyword>
<evidence type="ECO:0000256" key="12">
    <source>
        <dbReference type="ARBA" id="ARBA00024326"/>
    </source>
</evidence>
<evidence type="ECO:0000256" key="6">
    <source>
        <dbReference type="ARBA" id="ARBA00023098"/>
    </source>
</evidence>
<dbReference type="KEGG" id="mbry:B1812_16210"/>
<dbReference type="UniPathway" id="UPA00558"/>
<dbReference type="Pfam" id="PF02666">
    <property type="entry name" value="PS_Dcarbxylase"/>
    <property type="match status" value="1"/>
</dbReference>
<keyword evidence="4" id="KW-0444">Lipid biosynthesis</keyword>
<reference evidence="13 14" key="1">
    <citation type="submission" date="2017-02" db="EMBL/GenBank/DDBJ databases">
        <authorList>
            <person name="Peterson S.W."/>
        </authorList>
    </citation>
    <scope>NUCLEOTIDE SEQUENCE [LARGE SCALE GENOMIC DNA]</scope>
    <source>
        <strain evidence="13 14">S285</strain>
    </source>
</reference>
<keyword evidence="9" id="KW-0456">Lyase</keyword>
<keyword evidence="7" id="KW-0865">Zymogen</keyword>
<evidence type="ECO:0000256" key="9">
    <source>
        <dbReference type="ARBA" id="ARBA00023239"/>
    </source>
</evidence>
<organism evidence="13 14">
    <name type="scientific">Methylocystis bryophila</name>
    <dbReference type="NCBI Taxonomy" id="655015"/>
    <lineage>
        <taxon>Bacteria</taxon>
        <taxon>Pseudomonadati</taxon>
        <taxon>Pseudomonadota</taxon>
        <taxon>Alphaproteobacteria</taxon>
        <taxon>Hyphomicrobiales</taxon>
        <taxon>Methylocystaceae</taxon>
        <taxon>Methylocystis</taxon>
    </lineage>
</organism>
<dbReference type="AlphaFoldDB" id="A0A1W6MXS6"/>
<evidence type="ECO:0000256" key="11">
    <source>
        <dbReference type="ARBA" id="ARBA00023317"/>
    </source>
</evidence>
<dbReference type="STRING" id="655015.B1812_16210"/>
<evidence type="ECO:0000313" key="13">
    <source>
        <dbReference type="EMBL" id="ARN82371.1"/>
    </source>
</evidence>
<accession>A0A1W6MXS6</accession>
<evidence type="ECO:0000256" key="5">
    <source>
        <dbReference type="ARBA" id="ARBA00022793"/>
    </source>
</evidence>
<dbReference type="OrthoDB" id="9802030at2"/>
<sequence>MTLKNLVEQEEINFLLTNRIPRYALTVFMGWFSKIEQPWVRDASIGLWRLFADLDLSDAKKQEFKSLHDCFVRELKDGARPIDMSPEILVSPCDAIVGACGRIEGSEVLQIKGSPYDIGELLQDDELVAAHRDGCYVTLRLMSSMYHRFHAPHNCHVDRVTYVSGDVWNVNPIALRRIEKLFCKNERAVIRSRLAATGHPITLAPVAAVLVASMRFEFLDITLGVTHKGPKIFPCDARLGKGDLMGWFEHGSTIIVFAPKGFSLSPGVECGARIRVGEPLMRLPL</sequence>
<dbReference type="GO" id="GO:0006646">
    <property type="term" value="P:phosphatidylethanolamine biosynthetic process"/>
    <property type="evidence" value="ECO:0007669"/>
    <property type="project" value="UniProtKB-UniPathway"/>
</dbReference>
<evidence type="ECO:0000256" key="2">
    <source>
        <dbReference type="ARBA" id="ARBA00005189"/>
    </source>
</evidence>
<keyword evidence="5" id="KW-0210">Decarboxylase</keyword>
<keyword evidence="6" id="KW-0443">Lipid metabolism</keyword>
<comment type="pathway">
    <text evidence="12">Phospholipid metabolism; phosphatidylethanolamine biosynthesis.</text>
</comment>
<gene>
    <name evidence="13" type="ORF">B1812_16210</name>
</gene>
<evidence type="ECO:0000256" key="3">
    <source>
        <dbReference type="ARBA" id="ARBA00012243"/>
    </source>
</evidence>
<comment type="pathway">
    <text evidence="2">Lipid metabolism.</text>
</comment>
<dbReference type="RefSeq" id="WP_085772497.1">
    <property type="nucleotide sequence ID" value="NZ_AP027149.1"/>
</dbReference>
<dbReference type="Proteomes" id="UP000193978">
    <property type="component" value="Chromosome"/>
</dbReference>
<protein>
    <recommendedName>
        <fullName evidence="3">phosphatidylserine decarboxylase</fullName>
        <ecNumber evidence="3">4.1.1.65</ecNumber>
    </recommendedName>
</protein>
<evidence type="ECO:0000256" key="4">
    <source>
        <dbReference type="ARBA" id="ARBA00022516"/>
    </source>
</evidence>
<proteinExistence type="predicted"/>
<comment type="cofactor">
    <cofactor evidence="1">
        <name>pyruvate</name>
        <dbReference type="ChEBI" id="CHEBI:15361"/>
    </cofactor>
</comment>
<evidence type="ECO:0000256" key="7">
    <source>
        <dbReference type="ARBA" id="ARBA00023145"/>
    </source>
</evidence>
<evidence type="ECO:0000256" key="8">
    <source>
        <dbReference type="ARBA" id="ARBA00023209"/>
    </source>
</evidence>
<dbReference type="InterPro" id="IPR003817">
    <property type="entry name" value="PS_Dcarbxylase"/>
</dbReference>
<evidence type="ECO:0000256" key="1">
    <source>
        <dbReference type="ARBA" id="ARBA00001928"/>
    </source>
</evidence>
<keyword evidence="10" id="KW-1208">Phospholipid metabolism</keyword>
<dbReference type="PANTHER" id="PTHR10067:SF6">
    <property type="entry name" value="PHOSPHATIDYLSERINE DECARBOXYLASE PROENZYME, MITOCHONDRIAL"/>
    <property type="match status" value="1"/>
</dbReference>
<name>A0A1W6MXS6_9HYPH</name>
<dbReference type="GO" id="GO:0004609">
    <property type="term" value="F:phosphatidylserine decarboxylase activity"/>
    <property type="evidence" value="ECO:0007669"/>
    <property type="project" value="UniProtKB-EC"/>
</dbReference>
<dbReference type="NCBIfam" id="TIGR00163">
    <property type="entry name" value="PS_decarb"/>
    <property type="match status" value="1"/>
</dbReference>
<dbReference type="InterPro" id="IPR033177">
    <property type="entry name" value="PSD-B"/>
</dbReference>
<dbReference type="EMBL" id="CP019948">
    <property type="protein sequence ID" value="ARN82371.1"/>
    <property type="molecule type" value="Genomic_DNA"/>
</dbReference>
<evidence type="ECO:0000313" key="14">
    <source>
        <dbReference type="Proteomes" id="UP000193978"/>
    </source>
</evidence>